<dbReference type="PANTHER" id="PTHR47955">
    <property type="entry name" value="CYTOCHROME P450 FAMILY 71 PROTEIN"/>
    <property type="match status" value="1"/>
</dbReference>
<dbReference type="EnsemblPlants" id="ORUFI02G06620.1">
    <property type="protein sequence ID" value="ORUFI02G06620.1"/>
    <property type="gene ID" value="ORUFI02G06620"/>
</dbReference>
<dbReference type="GO" id="GO:0016020">
    <property type="term" value="C:membrane"/>
    <property type="evidence" value="ECO:0007669"/>
    <property type="project" value="UniProtKB-SubCell"/>
</dbReference>
<evidence type="ECO:0000256" key="11">
    <source>
        <dbReference type="ARBA" id="ARBA00023033"/>
    </source>
</evidence>
<dbReference type="GO" id="GO:0004497">
    <property type="term" value="F:monooxygenase activity"/>
    <property type="evidence" value="ECO:0007669"/>
    <property type="project" value="UniProtKB-KW"/>
</dbReference>
<evidence type="ECO:0000256" key="8">
    <source>
        <dbReference type="ARBA" id="ARBA00022989"/>
    </source>
</evidence>
<keyword evidence="5 14" id="KW-0812">Transmembrane</keyword>
<feature type="region of interest" description="Disordered" evidence="13">
    <location>
        <begin position="2004"/>
        <end position="2035"/>
    </location>
</feature>
<dbReference type="HOGENOM" id="CLU_234676_0_0_1"/>
<dbReference type="InterPro" id="IPR036396">
    <property type="entry name" value="Cyt_P450_sf"/>
</dbReference>
<dbReference type="STRING" id="4529.A0A0E0NAW4"/>
<keyword evidence="8 14" id="KW-1133">Transmembrane helix</keyword>
<dbReference type="Gramene" id="ORUFI02G06620.1">
    <property type="protein sequence ID" value="ORUFI02G06620.1"/>
    <property type="gene ID" value="ORUFI02G06620"/>
</dbReference>
<comment type="cofactor">
    <cofactor evidence="1 12">
        <name>heme</name>
        <dbReference type="ChEBI" id="CHEBI:30413"/>
    </cofactor>
</comment>
<reference evidence="15" key="2">
    <citation type="submission" date="2015-06" db="UniProtKB">
        <authorList>
            <consortium name="EnsemblPlants"/>
        </authorList>
    </citation>
    <scope>IDENTIFICATION</scope>
</reference>
<dbReference type="PRINTS" id="PR00385">
    <property type="entry name" value="P450"/>
</dbReference>
<accession>A0A0E0NAW4</accession>
<evidence type="ECO:0000256" key="10">
    <source>
        <dbReference type="ARBA" id="ARBA00023004"/>
    </source>
</evidence>
<feature type="region of interest" description="Disordered" evidence="13">
    <location>
        <begin position="1120"/>
        <end position="1141"/>
    </location>
</feature>
<dbReference type="InterPro" id="IPR001128">
    <property type="entry name" value="Cyt_P450"/>
</dbReference>
<evidence type="ECO:0000256" key="5">
    <source>
        <dbReference type="ARBA" id="ARBA00022692"/>
    </source>
</evidence>
<evidence type="ECO:0000256" key="13">
    <source>
        <dbReference type="SAM" id="MobiDB-lite"/>
    </source>
</evidence>
<evidence type="ECO:0000313" key="16">
    <source>
        <dbReference type="Proteomes" id="UP000008022"/>
    </source>
</evidence>
<dbReference type="Pfam" id="PF00067">
    <property type="entry name" value="p450"/>
    <property type="match status" value="6"/>
</dbReference>
<dbReference type="GO" id="GO:0020037">
    <property type="term" value="F:heme binding"/>
    <property type="evidence" value="ECO:0007669"/>
    <property type="project" value="InterPro"/>
</dbReference>
<sequence length="2067" mass="230375">MDYDVPIGTIVLVNMWVIGRDPKYWEDAKTFRPERFEDGHVDFKGMNFEYLPFGAGRRMCPGVAFAEAIMELALASLLYHFDWEFPDGISPAKMDMMEVMGSTVRKKNDLYLVPNAHVAWCACFLLLALMVVRLTAKRRGDNGAARLPPGPWRLPLVGNLHQVMARGPLVHRTMADLARRLDAPLMSLRLGEVPVVVASSADAAREIMRTHDVAFATRPWSPTTRRLRCDGEGVVFATYGALWRQLRKLCVVELLGERRVRSFRRVREEEARRLVAAVAASPRGEAVNVSERITAVITDATMRAMIGGRFGRRDEFLELLADIVKIGSGFSLDDLFPSWRLAGAIGGMARRAEANHRRTYELMDSVFQQHEQRRVHVAAPADGAMDDAEVDLVDVLFRIQKDGGLEVPLTIGNIKAIILDLFNAGSETSANTLQWVMSELMRNPKVMRKAQAELRNNLQGKTTVTEDDLTNLKYLKLVIKETLRLHPVLPLLLPRECREACNVIGYDVPKYTTVFINVWAINRDPKYWDMADMFKPERFDNSMIDFKGTDFEFVPFGAGRRICPGIAFAQSNMELVLATLLYHFDWELPSGMSPEELDMTEDMGLSVRRKNDLYLHPTVSCFAAAAAVVVVVLLLARMLLAPRGEWDGLNLPPSPPRLPFIGSFHLLRRSPLVHRALADVARQLGSPPLMYMRIGELPAIVVSSADAAREVMKTHDIKFASRPWPPTIRKLRAQGKGIFFEPYGALWRQLRKICIEAGRLVAAVAATPPGQAVNLTERIEVVIADTTMRPMIGERFERREDFLELLPEIVKIASGFSLDDLFPSSWLACAIGGSQRRGEASHRTSYELVDSAFRQRQQQREAMAASPPDIAKEEEDDLMDELIRIHKEGSLEVPLTAGNLKAVILPPPAAMEQVSCFAAAAAVVVVVLLLARMLLAPRGEWDGLNLPPSPSRLPFIGSFHLLRRSPLVHRALADVVRQLGAPPLMYMEIGEVPAIVVSCADAAREIMKTHDINFASRPWPPTVQKLRAQGKGIFFEPYGALWRQLRKICIVKLLSVRRVSSFHGVREEEAGRLVAAVAATPPGQAVNLTERIKVAIADTTMRPMIGERFERREDFLEVLPPSPTCSRRRGSPAPSAARGEAVNRASYELVDSAFRQRQQQKEAMAAPPPDIAKEEEDDLMDELIRIHKEGSLEVPLTAGNLKAVILELFCAGSETSSNAIQWAMSELVRNPKVMEKAQNEVRSILKGKPTVTEADMVDLTYVKMIVKETHRLHPVLPLLTPRVCQQTCQIMGYDVPQGSVIFIKSWAIMRDPKHWDDAETFKPERFEDSEIDLKGTNYEFTPYGAGRRICPGLALAQVSIEFILTMLLYHFNWELPNGAAPEELDMTEDMGLTIRRKNDLYLLPTLRLARSGDGGGGGSGGVRLPPGPWRLPVIGSLHHVVGDRLLHRSMARIARRLGDAPLVYLQLGEVPVVVASSPGAAREVTRTHDLAFADRALNPTARRLRPGGAGVALAPYGALWRQLRKICVVELLSARRVRSFRRVREEEAGRLVGALAAAAASPGEEAAVNFTERIAEAVSDAALRAMIGDRFERRDEFLQELTEQMKLLGGFSLDDLFPSSWLASAIGGRARRAEANSRKLYELMDCAIRQHQQQRAEAAVVDGGAGVEDDKNQDLIDVLLNIQKQGELETPLTMEQIKAVILDLFSGGSETSATTLQWAMSELIKNPMVMQKTQAELRDKLRRKPTVTEDDLSGLKYVKLIIKETLRLHPVVPLLVARECRESCKVMGYDVPKGTTVFVNAWAIGRDPKYWDDAEEFRPERFEHSTVDFKGIDLEFIPFGAGRRICPGMAFAEAIMELLLAALLYHFDWELPNGMAASELDMTEEMGITVRRKNDLHLRPHPPCVVRSNFRSFVERERERHFLTNGGDGVKLPPGPWRLPVIGSMHHLMGESLVHRAMADLARRLDAPLMYLKLGEVPVVLASSPCAAREIMRAHDVAFASRPLSPTVRRMRPPPGDGSSARSASSSCSARAASGRSAASGRRRWPASWARSCVWPMWPRSGCIVVV</sequence>
<feature type="binding site" description="axial binding residue" evidence="12">
    <location>
        <position position="563"/>
    </location>
    <ligand>
        <name>heme</name>
        <dbReference type="ChEBI" id="CHEBI:30413"/>
    </ligand>
    <ligandPart>
        <name>Fe</name>
        <dbReference type="ChEBI" id="CHEBI:18248"/>
    </ligandPart>
</feature>
<keyword evidence="4 12" id="KW-0349">Heme</keyword>
<dbReference type="FunFam" id="1.10.630.10:FF:000008">
    <property type="entry name" value="Cytochrome P450 71D8"/>
    <property type="match status" value="3"/>
</dbReference>
<dbReference type="Gene3D" id="1.10.630.10">
    <property type="entry name" value="Cytochrome P450"/>
    <property type="match status" value="6"/>
</dbReference>
<comment type="subcellular location">
    <subcellularLocation>
        <location evidence="2">Membrane</location>
        <topology evidence="2">Single-pass membrane protein</topology>
    </subcellularLocation>
</comment>
<dbReference type="GO" id="GO:0016102">
    <property type="term" value="P:diterpenoid biosynthetic process"/>
    <property type="evidence" value="ECO:0007669"/>
    <property type="project" value="UniProtKB-ARBA"/>
</dbReference>
<dbReference type="InterPro" id="IPR017972">
    <property type="entry name" value="Cyt_P450_CS"/>
</dbReference>
<keyword evidence="14" id="KW-0472">Membrane</keyword>
<protein>
    <recommendedName>
        <fullName evidence="17">Cytochrome P450</fullName>
    </recommendedName>
</protein>
<dbReference type="CDD" id="cd11072">
    <property type="entry name" value="CYP71-like"/>
    <property type="match status" value="3"/>
</dbReference>
<keyword evidence="11" id="KW-0503">Monooxygenase</keyword>
<keyword evidence="6 12" id="KW-0479">Metal-binding</keyword>
<evidence type="ECO:0000256" key="3">
    <source>
        <dbReference type="ARBA" id="ARBA00010617"/>
    </source>
</evidence>
<evidence type="ECO:0000256" key="1">
    <source>
        <dbReference type="ARBA" id="ARBA00001971"/>
    </source>
</evidence>
<evidence type="ECO:0000313" key="15">
    <source>
        <dbReference type="EnsemblPlants" id="ORUFI02G06620.1"/>
    </source>
</evidence>
<evidence type="ECO:0000256" key="7">
    <source>
        <dbReference type="ARBA" id="ARBA00022857"/>
    </source>
</evidence>
<proteinExistence type="inferred from homology"/>
<evidence type="ECO:0008006" key="17">
    <source>
        <dbReference type="Google" id="ProtNLM"/>
    </source>
</evidence>
<dbReference type="eggNOG" id="KOG0156">
    <property type="taxonomic scope" value="Eukaryota"/>
</dbReference>
<keyword evidence="10 12" id="KW-0408">Iron</keyword>
<dbReference type="GO" id="GO:0005506">
    <property type="term" value="F:iron ion binding"/>
    <property type="evidence" value="ECO:0007669"/>
    <property type="project" value="InterPro"/>
</dbReference>
<dbReference type="PANTHER" id="PTHR47955:SF21">
    <property type="entry name" value="OS06G0642300 PROTEIN"/>
    <property type="match status" value="1"/>
</dbReference>
<evidence type="ECO:0000256" key="2">
    <source>
        <dbReference type="ARBA" id="ARBA00004167"/>
    </source>
</evidence>
<feature type="transmembrane region" description="Helical" evidence="14">
    <location>
        <begin position="613"/>
        <end position="636"/>
    </location>
</feature>
<name>A0A0E0NAW4_ORYRU</name>
<dbReference type="PROSITE" id="PS00086">
    <property type="entry name" value="CYTOCHROME_P450"/>
    <property type="match status" value="3"/>
</dbReference>
<evidence type="ECO:0000256" key="14">
    <source>
        <dbReference type="SAM" id="Phobius"/>
    </source>
</evidence>
<reference evidence="16" key="1">
    <citation type="submission" date="2013-06" db="EMBL/GenBank/DDBJ databases">
        <authorList>
            <person name="Zhao Q."/>
        </authorList>
    </citation>
    <scope>NUCLEOTIDE SEQUENCE</scope>
    <source>
        <strain evidence="16">cv. W1943</strain>
    </source>
</reference>
<feature type="compositionally biased region" description="Low complexity" evidence="13">
    <location>
        <begin position="2017"/>
        <end position="2035"/>
    </location>
</feature>
<dbReference type="GO" id="GO:0016705">
    <property type="term" value="F:oxidoreductase activity, acting on paired donors, with incorporation or reduction of molecular oxygen"/>
    <property type="evidence" value="ECO:0007669"/>
    <property type="project" value="InterPro"/>
</dbReference>
<dbReference type="Proteomes" id="UP000008022">
    <property type="component" value="Unassembled WGS sequence"/>
</dbReference>
<keyword evidence="9" id="KW-0560">Oxidoreductase</keyword>
<evidence type="ECO:0000256" key="9">
    <source>
        <dbReference type="ARBA" id="ARBA00023002"/>
    </source>
</evidence>
<evidence type="ECO:0000256" key="6">
    <source>
        <dbReference type="ARBA" id="ARBA00022723"/>
    </source>
</evidence>
<evidence type="ECO:0000256" key="4">
    <source>
        <dbReference type="ARBA" id="ARBA00022617"/>
    </source>
</evidence>
<feature type="transmembrane region" description="Helical" evidence="14">
    <location>
        <begin position="117"/>
        <end position="136"/>
    </location>
</feature>
<feature type="transmembrane region" description="Helical" evidence="14">
    <location>
        <begin position="914"/>
        <end position="935"/>
    </location>
</feature>
<keyword evidence="16" id="KW-1185">Reference proteome</keyword>
<keyword evidence="7" id="KW-0521">NADP</keyword>
<dbReference type="PRINTS" id="PR00463">
    <property type="entry name" value="EP450I"/>
</dbReference>
<dbReference type="InterPro" id="IPR002401">
    <property type="entry name" value="Cyt_P450_E_grp-I"/>
</dbReference>
<comment type="similarity">
    <text evidence="3">Belongs to the cytochrome P450 family.</text>
</comment>
<evidence type="ECO:0000256" key="12">
    <source>
        <dbReference type="PIRSR" id="PIRSR602401-1"/>
    </source>
</evidence>
<dbReference type="SUPFAM" id="SSF48264">
    <property type="entry name" value="Cytochrome P450"/>
    <property type="match status" value="6"/>
</dbReference>
<organism evidence="15 16">
    <name type="scientific">Oryza rufipogon</name>
    <name type="common">Brownbeard rice</name>
    <name type="synonym">Asian wild rice</name>
    <dbReference type="NCBI Taxonomy" id="4529"/>
    <lineage>
        <taxon>Eukaryota</taxon>
        <taxon>Viridiplantae</taxon>
        <taxon>Streptophyta</taxon>
        <taxon>Embryophyta</taxon>
        <taxon>Tracheophyta</taxon>
        <taxon>Spermatophyta</taxon>
        <taxon>Magnoliopsida</taxon>
        <taxon>Liliopsida</taxon>
        <taxon>Poales</taxon>
        <taxon>Poaceae</taxon>
        <taxon>BOP clade</taxon>
        <taxon>Oryzoideae</taxon>
        <taxon>Oryzeae</taxon>
        <taxon>Oryzinae</taxon>
        <taxon>Oryza</taxon>
    </lineage>
</organism>